<keyword evidence="2" id="KW-0378">Hydrolase</keyword>
<accession>A0A5B0LHQ0</accession>
<evidence type="ECO:0000313" key="2">
    <source>
        <dbReference type="EMBL" id="KAA1063889.1"/>
    </source>
</evidence>
<dbReference type="AlphaFoldDB" id="A0A5B0LHQ0"/>
<reference evidence="2 3" key="1">
    <citation type="submission" date="2019-05" db="EMBL/GenBank/DDBJ databases">
        <title>Emergence of the Ug99 lineage of the wheat stem rust pathogen through somatic hybridization.</title>
        <authorList>
            <person name="Li F."/>
            <person name="Upadhyaya N.M."/>
            <person name="Sperschneider J."/>
            <person name="Matny O."/>
            <person name="Nguyen-Phuc H."/>
            <person name="Mago R."/>
            <person name="Raley C."/>
            <person name="Miller M.E."/>
            <person name="Silverstein K.A.T."/>
            <person name="Henningsen E."/>
            <person name="Hirsch C.D."/>
            <person name="Visser B."/>
            <person name="Pretorius Z.A."/>
            <person name="Steffenson B.J."/>
            <person name="Schwessinger B."/>
            <person name="Dodds P.N."/>
            <person name="Figueroa M."/>
        </authorList>
    </citation>
    <scope>NUCLEOTIDE SEQUENCE [LARGE SCALE GENOMIC DNA]</scope>
    <source>
        <strain evidence="2 3">Ug99</strain>
    </source>
</reference>
<comment type="caution">
    <text evidence="2">The sequence shown here is derived from an EMBL/GenBank/DDBJ whole genome shotgun (WGS) entry which is preliminary data.</text>
</comment>
<keyword evidence="2" id="KW-0547">Nucleotide-binding</keyword>
<keyword evidence="2" id="KW-0347">Helicase</keyword>
<keyword evidence="2" id="KW-0067">ATP-binding</keyword>
<sequence length="85" mass="9688">MIPGQLEVLHNSILSFTQGAFLDEENSIQDRANRLKELEEQKEQERAEAQAQEAERKREAAKVAKAIEDRIAEVEAEKQAARKQV</sequence>
<evidence type="ECO:0000313" key="3">
    <source>
        <dbReference type="Proteomes" id="UP000325313"/>
    </source>
</evidence>
<name>A0A5B0LHQ0_PUCGR</name>
<dbReference type="EMBL" id="VDEP01000519">
    <property type="protein sequence ID" value="KAA1063889.1"/>
    <property type="molecule type" value="Genomic_DNA"/>
</dbReference>
<evidence type="ECO:0000256" key="1">
    <source>
        <dbReference type="SAM" id="MobiDB-lite"/>
    </source>
</evidence>
<proteinExistence type="predicted"/>
<dbReference type="GO" id="GO:0004386">
    <property type="term" value="F:helicase activity"/>
    <property type="evidence" value="ECO:0007669"/>
    <property type="project" value="UniProtKB-KW"/>
</dbReference>
<organism evidence="2 3">
    <name type="scientific">Puccinia graminis f. sp. tritici</name>
    <dbReference type="NCBI Taxonomy" id="56615"/>
    <lineage>
        <taxon>Eukaryota</taxon>
        <taxon>Fungi</taxon>
        <taxon>Dikarya</taxon>
        <taxon>Basidiomycota</taxon>
        <taxon>Pucciniomycotina</taxon>
        <taxon>Pucciniomycetes</taxon>
        <taxon>Pucciniales</taxon>
        <taxon>Pucciniaceae</taxon>
        <taxon>Puccinia</taxon>
    </lineage>
</organism>
<dbReference type="Proteomes" id="UP000325313">
    <property type="component" value="Unassembled WGS sequence"/>
</dbReference>
<protein>
    <submittedName>
        <fullName evidence="2">ATP-dependent DNA helicase sgs1</fullName>
    </submittedName>
</protein>
<feature type="region of interest" description="Disordered" evidence="1">
    <location>
        <begin position="38"/>
        <end position="57"/>
    </location>
</feature>
<gene>
    <name evidence="2" type="primary">SGS1_46</name>
    <name evidence="2" type="ORF">PGTUg99_010268</name>
</gene>